<protein>
    <submittedName>
        <fullName evidence="2">Os06g0602950 protein</fullName>
    </submittedName>
</protein>
<feature type="region of interest" description="Disordered" evidence="1">
    <location>
        <begin position="77"/>
        <end position="108"/>
    </location>
</feature>
<reference evidence="2 3" key="2">
    <citation type="journal article" date="2013" name="Plant Cell Physiol.">
        <title>Rice Annotation Project Database (RAP-DB): an integrative and interactive database for rice genomics.</title>
        <authorList>
            <person name="Sakai H."/>
            <person name="Lee S.S."/>
            <person name="Tanaka T."/>
            <person name="Numa H."/>
            <person name="Kim J."/>
            <person name="Kawahara Y."/>
            <person name="Wakimoto H."/>
            <person name="Yang C.C."/>
            <person name="Iwamoto M."/>
            <person name="Abe T."/>
            <person name="Yamada Y."/>
            <person name="Muto A."/>
            <person name="Inokuchi H."/>
            <person name="Ikemura T."/>
            <person name="Matsumoto T."/>
            <person name="Sasaki T."/>
            <person name="Itoh T."/>
        </authorList>
    </citation>
    <scope>NUCLEOTIDE SEQUENCE [LARGE SCALE GENOMIC DNA]</scope>
    <source>
        <strain evidence="3">cv. Nipponbare</strain>
    </source>
</reference>
<reference evidence="3" key="1">
    <citation type="journal article" date="2005" name="Nature">
        <title>The map-based sequence of the rice genome.</title>
        <authorList>
            <consortium name="International rice genome sequencing project (IRGSP)"/>
            <person name="Matsumoto T."/>
            <person name="Wu J."/>
            <person name="Kanamori H."/>
            <person name="Katayose Y."/>
            <person name="Fujisawa M."/>
            <person name="Namiki N."/>
            <person name="Mizuno H."/>
            <person name="Yamamoto K."/>
            <person name="Antonio B.A."/>
            <person name="Baba T."/>
            <person name="Sakata K."/>
            <person name="Nagamura Y."/>
            <person name="Aoki H."/>
            <person name="Arikawa K."/>
            <person name="Arita K."/>
            <person name="Bito T."/>
            <person name="Chiden Y."/>
            <person name="Fujitsuka N."/>
            <person name="Fukunaka R."/>
            <person name="Hamada M."/>
            <person name="Harada C."/>
            <person name="Hayashi A."/>
            <person name="Hijishita S."/>
            <person name="Honda M."/>
            <person name="Hosokawa S."/>
            <person name="Ichikawa Y."/>
            <person name="Idonuma A."/>
            <person name="Iijima M."/>
            <person name="Ikeda M."/>
            <person name="Ikeno M."/>
            <person name="Ito K."/>
            <person name="Ito S."/>
            <person name="Ito T."/>
            <person name="Ito Y."/>
            <person name="Ito Y."/>
            <person name="Iwabuchi A."/>
            <person name="Kamiya K."/>
            <person name="Karasawa W."/>
            <person name="Kurita K."/>
            <person name="Katagiri S."/>
            <person name="Kikuta A."/>
            <person name="Kobayashi H."/>
            <person name="Kobayashi N."/>
            <person name="Machita K."/>
            <person name="Maehara T."/>
            <person name="Masukawa M."/>
            <person name="Mizubayashi T."/>
            <person name="Mukai Y."/>
            <person name="Nagasaki H."/>
            <person name="Nagata Y."/>
            <person name="Naito S."/>
            <person name="Nakashima M."/>
            <person name="Nakama Y."/>
            <person name="Nakamichi Y."/>
            <person name="Nakamura M."/>
            <person name="Meguro A."/>
            <person name="Negishi M."/>
            <person name="Ohta I."/>
            <person name="Ohta T."/>
            <person name="Okamoto M."/>
            <person name="Ono N."/>
            <person name="Saji S."/>
            <person name="Sakaguchi M."/>
            <person name="Sakai K."/>
            <person name="Shibata M."/>
            <person name="Shimokawa T."/>
            <person name="Song J."/>
            <person name="Takazaki Y."/>
            <person name="Terasawa K."/>
            <person name="Tsugane M."/>
            <person name="Tsuji K."/>
            <person name="Ueda S."/>
            <person name="Waki K."/>
            <person name="Yamagata H."/>
            <person name="Yamamoto M."/>
            <person name="Yamamoto S."/>
            <person name="Yamane H."/>
            <person name="Yoshiki S."/>
            <person name="Yoshihara R."/>
            <person name="Yukawa K."/>
            <person name="Zhong H."/>
            <person name="Yano M."/>
            <person name="Yuan Q."/>
            <person name="Ouyang S."/>
            <person name="Liu J."/>
            <person name="Jones K.M."/>
            <person name="Gansberger K."/>
            <person name="Moffat K."/>
            <person name="Hill J."/>
            <person name="Bera J."/>
            <person name="Fadrosh D."/>
            <person name="Jin S."/>
            <person name="Johri S."/>
            <person name="Kim M."/>
            <person name="Overton L."/>
            <person name="Reardon M."/>
            <person name="Tsitrin T."/>
            <person name="Vuong H."/>
            <person name="Weaver B."/>
            <person name="Ciecko A."/>
            <person name="Tallon L."/>
            <person name="Jackson J."/>
            <person name="Pai G."/>
            <person name="Aken S.V."/>
            <person name="Utterback T."/>
            <person name="Reidmuller S."/>
            <person name="Feldblyum T."/>
            <person name="Hsiao J."/>
            <person name="Zismann V."/>
            <person name="Iobst S."/>
            <person name="de Vazeille A.R."/>
            <person name="Buell C.R."/>
            <person name="Ying K."/>
            <person name="Li Y."/>
            <person name="Lu T."/>
            <person name="Huang Y."/>
            <person name="Zhao Q."/>
            <person name="Feng Q."/>
            <person name="Zhang L."/>
            <person name="Zhu J."/>
            <person name="Weng Q."/>
            <person name="Mu J."/>
            <person name="Lu Y."/>
            <person name="Fan D."/>
            <person name="Liu Y."/>
            <person name="Guan J."/>
            <person name="Zhang Y."/>
            <person name="Yu S."/>
            <person name="Liu X."/>
            <person name="Zhang Y."/>
            <person name="Hong G."/>
            <person name="Han B."/>
            <person name="Choisne N."/>
            <person name="Demange N."/>
            <person name="Orjeda G."/>
            <person name="Samain S."/>
            <person name="Cattolico L."/>
            <person name="Pelletier E."/>
            <person name="Couloux A."/>
            <person name="Segurens B."/>
            <person name="Wincker P."/>
            <person name="D'Hont A."/>
            <person name="Scarpelli C."/>
            <person name="Weissenbach J."/>
            <person name="Salanoubat M."/>
            <person name="Quetier F."/>
            <person name="Yu Y."/>
            <person name="Kim H.R."/>
            <person name="Rambo T."/>
            <person name="Currie J."/>
            <person name="Collura K."/>
            <person name="Luo M."/>
            <person name="Yang T."/>
            <person name="Ammiraju J.S.S."/>
            <person name="Engler F."/>
            <person name="Soderlund C."/>
            <person name="Wing R.A."/>
            <person name="Palmer L.E."/>
            <person name="de la Bastide M."/>
            <person name="Spiegel L."/>
            <person name="Nascimento L."/>
            <person name="Zutavern T."/>
            <person name="O'Shaughnessy A."/>
            <person name="Dike S."/>
            <person name="Dedhia N."/>
            <person name="Preston R."/>
            <person name="Balija V."/>
            <person name="McCombie W.R."/>
            <person name="Chow T."/>
            <person name="Chen H."/>
            <person name="Chung M."/>
            <person name="Chen C."/>
            <person name="Shaw J."/>
            <person name="Wu H."/>
            <person name="Hsiao K."/>
            <person name="Chao Y."/>
            <person name="Chu M."/>
            <person name="Cheng C."/>
            <person name="Hour A."/>
            <person name="Lee P."/>
            <person name="Lin S."/>
            <person name="Lin Y."/>
            <person name="Liou J."/>
            <person name="Liu S."/>
            <person name="Hsing Y."/>
            <person name="Raghuvanshi S."/>
            <person name="Mohanty A."/>
            <person name="Bharti A.K."/>
            <person name="Gaur A."/>
            <person name="Gupta V."/>
            <person name="Kumar D."/>
            <person name="Ravi V."/>
            <person name="Vij S."/>
            <person name="Kapur A."/>
            <person name="Khurana P."/>
            <person name="Khurana P."/>
            <person name="Khurana J.P."/>
            <person name="Tyagi A.K."/>
            <person name="Gaikwad K."/>
            <person name="Singh A."/>
            <person name="Dalal V."/>
            <person name="Srivastava S."/>
            <person name="Dixit A."/>
            <person name="Pal A.K."/>
            <person name="Ghazi I.A."/>
            <person name="Yadav M."/>
            <person name="Pandit A."/>
            <person name="Bhargava A."/>
            <person name="Sureshbabu K."/>
            <person name="Batra K."/>
            <person name="Sharma T.R."/>
            <person name="Mohapatra T."/>
            <person name="Singh N.K."/>
            <person name="Messing J."/>
            <person name="Nelson A.B."/>
            <person name="Fuks G."/>
            <person name="Kavchok S."/>
            <person name="Keizer G."/>
            <person name="Linton E."/>
            <person name="Llaca V."/>
            <person name="Song R."/>
            <person name="Tanyolac B."/>
            <person name="Young S."/>
            <person name="Ho-Il K."/>
            <person name="Hahn J.H."/>
            <person name="Sangsakoo G."/>
            <person name="Vanavichit A."/>
            <person name="de Mattos Luiz.A.T."/>
            <person name="Zimmer P.D."/>
            <person name="Malone G."/>
            <person name="Dellagostin O."/>
            <person name="de Oliveira A.C."/>
            <person name="Bevan M."/>
            <person name="Bancroft I."/>
            <person name="Minx P."/>
            <person name="Cordum H."/>
            <person name="Wilson R."/>
            <person name="Cheng Z."/>
            <person name="Jin W."/>
            <person name="Jiang J."/>
            <person name="Leong S.A."/>
            <person name="Iwama H."/>
            <person name="Gojobori T."/>
            <person name="Itoh T."/>
            <person name="Niimura Y."/>
            <person name="Fujii Y."/>
            <person name="Habara T."/>
            <person name="Sakai H."/>
            <person name="Sato Y."/>
            <person name="Wilson G."/>
            <person name="Kumar K."/>
            <person name="McCouch S."/>
            <person name="Juretic N."/>
            <person name="Hoen D."/>
            <person name="Wright S."/>
            <person name="Bruskiewich R."/>
            <person name="Bureau T."/>
            <person name="Miyao A."/>
            <person name="Hirochika H."/>
            <person name="Nishikawa T."/>
            <person name="Kadowaki K."/>
            <person name="Sugiura M."/>
            <person name="Burr B."/>
            <person name="Sasaki T."/>
        </authorList>
    </citation>
    <scope>NUCLEOTIDE SEQUENCE [LARGE SCALE GENOMIC DNA]</scope>
    <source>
        <strain evidence="3">cv. Nipponbare</strain>
    </source>
</reference>
<dbReference type="Gramene" id="Os06t0602950-00">
    <property type="protein sequence ID" value="Os06t0602950-00"/>
    <property type="gene ID" value="Os06g0602950"/>
</dbReference>
<name>A0A0P0WYE6_ORYSJ</name>
<accession>A0A0P0WYE6</accession>
<evidence type="ECO:0000256" key="1">
    <source>
        <dbReference type="SAM" id="MobiDB-lite"/>
    </source>
</evidence>
<keyword evidence="3" id="KW-1185">Reference proteome</keyword>
<reference evidence="2 3" key="3">
    <citation type="journal article" date="2013" name="Rice">
        <title>Improvement of the Oryza sativa Nipponbare reference genome using next generation sequence and optical map data.</title>
        <authorList>
            <person name="Kawahara Y."/>
            <person name="de la Bastide M."/>
            <person name="Hamilton J.P."/>
            <person name="Kanamori H."/>
            <person name="McCombie W.R."/>
            <person name="Ouyang S."/>
            <person name="Schwartz D.C."/>
            <person name="Tanaka T."/>
            <person name="Wu J."/>
            <person name="Zhou S."/>
            <person name="Childs K.L."/>
            <person name="Davidson R.M."/>
            <person name="Lin H."/>
            <person name="Quesada-Ocampo L."/>
            <person name="Vaillancourt B."/>
            <person name="Sakai H."/>
            <person name="Lee S.S."/>
            <person name="Kim J."/>
            <person name="Numa H."/>
            <person name="Itoh T."/>
            <person name="Buell C.R."/>
            <person name="Matsumoto T."/>
        </authorList>
    </citation>
    <scope>NUCLEOTIDE SEQUENCE [LARGE SCALE GENOMIC DNA]</scope>
    <source>
        <strain evidence="3">cv. Nipponbare</strain>
    </source>
</reference>
<dbReference type="Proteomes" id="UP000059680">
    <property type="component" value="Chromosome 6"/>
</dbReference>
<evidence type="ECO:0000313" key="3">
    <source>
        <dbReference type="Proteomes" id="UP000059680"/>
    </source>
</evidence>
<sequence>MSIPSGKYLSRTLPGRISESLLLCAMSLRVLAYLGVGAGAADDVAAGELGELADEAADGARRRRHEHLLPRLRPAHLVQPRVRRHPARPCHMLDPSITARRHRNTQTN</sequence>
<dbReference type="AlphaFoldDB" id="A0A0P0WYE6"/>
<evidence type="ECO:0000313" key="2">
    <source>
        <dbReference type="EMBL" id="BAS98506.1"/>
    </source>
</evidence>
<organism evidence="2 3">
    <name type="scientific">Oryza sativa subsp. japonica</name>
    <name type="common">Rice</name>
    <dbReference type="NCBI Taxonomy" id="39947"/>
    <lineage>
        <taxon>Eukaryota</taxon>
        <taxon>Viridiplantae</taxon>
        <taxon>Streptophyta</taxon>
        <taxon>Embryophyta</taxon>
        <taxon>Tracheophyta</taxon>
        <taxon>Spermatophyta</taxon>
        <taxon>Magnoliopsida</taxon>
        <taxon>Liliopsida</taxon>
        <taxon>Poales</taxon>
        <taxon>Poaceae</taxon>
        <taxon>BOP clade</taxon>
        <taxon>Oryzoideae</taxon>
        <taxon>Oryzeae</taxon>
        <taxon>Oryzinae</taxon>
        <taxon>Oryza</taxon>
        <taxon>Oryza sativa</taxon>
    </lineage>
</organism>
<dbReference type="EMBL" id="AP014962">
    <property type="protein sequence ID" value="BAS98506.1"/>
    <property type="molecule type" value="Genomic_DNA"/>
</dbReference>
<proteinExistence type="predicted"/>
<feature type="compositionally biased region" description="Basic residues" evidence="1">
    <location>
        <begin position="99"/>
        <end position="108"/>
    </location>
</feature>
<dbReference type="PaxDb" id="39947-A0A0P0WYE6"/>
<dbReference type="InParanoid" id="A0A0P0WYE6"/>
<gene>
    <name evidence="2" type="ordered locus">Os06g0602950</name>
    <name evidence="2" type="ORF">OSNPB_060602950</name>
</gene>